<evidence type="ECO:0000313" key="4">
    <source>
        <dbReference type="EMBL" id="CAH1780892.1"/>
    </source>
</evidence>
<feature type="compositionally biased region" description="Low complexity" evidence="2">
    <location>
        <begin position="127"/>
        <end position="138"/>
    </location>
</feature>
<dbReference type="Proteomes" id="UP000749559">
    <property type="component" value="Unassembled WGS sequence"/>
</dbReference>
<feature type="region of interest" description="Disordered" evidence="2">
    <location>
        <begin position="222"/>
        <end position="270"/>
    </location>
</feature>
<comment type="caution">
    <text evidence="4">The sequence shown here is derived from an EMBL/GenBank/DDBJ whole genome shotgun (WGS) entry which is preliminary data.</text>
</comment>
<name>A0A8S4NKK0_OWEFU</name>
<dbReference type="Gene3D" id="3.30.160.60">
    <property type="entry name" value="Classic Zinc Finger"/>
    <property type="match status" value="1"/>
</dbReference>
<protein>
    <recommendedName>
        <fullName evidence="3">C2H2-type domain-containing protein</fullName>
    </recommendedName>
</protein>
<keyword evidence="1" id="KW-0863">Zinc-finger</keyword>
<accession>A0A8S4NKK0</accession>
<dbReference type="PROSITE" id="PS50157">
    <property type="entry name" value="ZINC_FINGER_C2H2_2"/>
    <property type="match status" value="1"/>
</dbReference>
<evidence type="ECO:0000259" key="3">
    <source>
        <dbReference type="PROSITE" id="PS50157"/>
    </source>
</evidence>
<keyword evidence="1" id="KW-0479">Metal-binding</keyword>
<dbReference type="EMBL" id="CAIIXF020000004">
    <property type="protein sequence ID" value="CAH1780892.1"/>
    <property type="molecule type" value="Genomic_DNA"/>
</dbReference>
<dbReference type="AlphaFoldDB" id="A0A8S4NKK0"/>
<reference evidence="4" key="1">
    <citation type="submission" date="2022-03" db="EMBL/GenBank/DDBJ databases">
        <authorList>
            <person name="Martin C."/>
        </authorList>
    </citation>
    <scope>NUCLEOTIDE SEQUENCE</scope>
</reference>
<feature type="region of interest" description="Disordered" evidence="2">
    <location>
        <begin position="114"/>
        <end position="192"/>
    </location>
</feature>
<dbReference type="InterPro" id="IPR013087">
    <property type="entry name" value="Znf_C2H2_type"/>
</dbReference>
<dbReference type="GO" id="GO:0008270">
    <property type="term" value="F:zinc ion binding"/>
    <property type="evidence" value="ECO:0007669"/>
    <property type="project" value="UniProtKB-KW"/>
</dbReference>
<evidence type="ECO:0000256" key="1">
    <source>
        <dbReference type="PROSITE-ProRule" id="PRU00042"/>
    </source>
</evidence>
<feature type="domain" description="C2H2-type" evidence="3">
    <location>
        <begin position="27"/>
        <end position="52"/>
    </location>
</feature>
<gene>
    <name evidence="4" type="ORF">OFUS_LOCUS7527</name>
</gene>
<proteinExistence type="predicted"/>
<feature type="compositionally biased region" description="Low complexity" evidence="2">
    <location>
        <begin position="223"/>
        <end position="235"/>
    </location>
</feature>
<evidence type="ECO:0000313" key="5">
    <source>
        <dbReference type="Proteomes" id="UP000749559"/>
    </source>
</evidence>
<evidence type="ECO:0000256" key="2">
    <source>
        <dbReference type="SAM" id="MobiDB-lite"/>
    </source>
</evidence>
<keyword evidence="5" id="KW-1185">Reference proteome</keyword>
<keyword evidence="1" id="KW-0862">Zinc</keyword>
<organism evidence="4 5">
    <name type="scientific">Owenia fusiformis</name>
    <name type="common">Polychaete worm</name>
    <dbReference type="NCBI Taxonomy" id="6347"/>
    <lineage>
        <taxon>Eukaryota</taxon>
        <taxon>Metazoa</taxon>
        <taxon>Spiralia</taxon>
        <taxon>Lophotrochozoa</taxon>
        <taxon>Annelida</taxon>
        <taxon>Polychaeta</taxon>
        <taxon>Sedentaria</taxon>
        <taxon>Canalipalpata</taxon>
        <taxon>Sabellida</taxon>
        <taxon>Oweniida</taxon>
        <taxon>Oweniidae</taxon>
        <taxon>Owenia</taxon>
    </lineage>
</organism>
<feature type="compositionally biased region" description="Polar residues" evidence="2">
    <location>
        <begin position="240"/>
        <end position="254"/>
    </location>
</feature>
<sequence>MARTKTTKRKYPEVNVAEMENIDPVRYPCLYCDKSFTRRTSLKRHLIDRQAHWITAGDFAEAMECIQGGVCGSQIMAWRLSNPIISLPLATLNRKKECAISLLDMEEECAPHVEEDDGASMSNAPATSQQSELTTTTSAPMAPDTSSLDSVPDCNDQFVRTASHTPVPAPIITTRQPIHAPNYNSRPSVIPEPSNLEQVTDTIIAKQTQPNKAILIDISAKRPAPAASPAEGAPAKIRRSLSTEARPSTVSQEPSLAHRRPGSLGDPVPPKEFEGQRVYQFGERVSIAPNHWELKRMEVKLVYYDPTTRREHVDSLVSTMR</sequence>